<evidence type="ECO:0000313" key="16">
    <source>
        <dbReference type="Proteomes" id="UP000321085"/>
    </source>
</evidence>
<evidence type="ECO:0000259" key="14">
    <source>
        <dbReference type="Pfam" id="PF00266"/>
    </source>
</evidence>
<keyword evidence="7" id="KW-0479">Metal-binding</keyword>
<dbReference type="GO" id="GO:0051536">
    <property type="term" value="F:iron-sulfur cluster binding"/>
    <property type="evidence" value="ECO:0007669"/>
    <property type="project" value="UniProtKB-KW"/>
</dbReference>
<evidence type="ECO:0000256" key="7">
    <source>
        <dbReference type="ARBA" id="ARBA00022723"/>
    </source>
</evidence>
<evidence type="ECO:0000256" key="3">
    <source>
        <dbReference type="ARBA" id="ARBA00006490"/>
    </source>
</evidence>
<accession>A0A512BNU1</accession>
<evidence type="ECO:0000313" key="15">
    <source>
        <dbReference type="EMBL" id="GEO13622.1"/>
    </source>
</evidence>
<evidence type="ECO:0000256" key="9">
    <source>
        <dbReference type="ARBA" id="ARBA00023004"/>
    </source>
</evidence>
<dbReference type="PIRSF" id="PIRSF005572">
    <property type="entry name" value="NifS"/>
    <property type="match status" value="1"/>
</dbReference>
<comment type="cofactor">
    <cofactor evidence="1 12">
        <name>pyridoxal 5'-phosphate</name>
        <dbReference type="ChEBI" id="CHEBI:597326"/>
    </cofactor>
</comment>
<evidence type="ECO:0000256" key="4">
    <source>
        <dbReference type="ARBA" id="ARBA00012239"/>
    </source>
</evidence>
<feature type="domain" description="Aminotransferase class V" evidence="14">
    <location>
        <begin position="7"/>
        <end position="371"/>
    </location>
</feature>
<sequence>MATDQRTYLDYNATSPLRPEVADVVVRALQLSGNPSSVHSEGRAARAAIEAAREKVARLIGSKTKNVILTSGGTEASNLVLSPSFRRLGQPGADRLLIGATEHPCGLDGHRFPADAVERIPVGADGVLDLAWLRTRLEQAEGQRFLVSVQLANNETGVLHPVAEAARLVHEHGGLIHTDAVQAAGKVPVDMAELGVDVLTISAHKIGGPKGIGAVALASDQLEIPDRLIRGGGQEKGYRAGTENVAAIAGFGAAAEIALANLAGEAARLEALRDEAQAHLRRIAPDAVIFSGEAERLPNTLAFAIPGLKAETALIAFDLHGIALSSGSACSSGKVRRSHVLDAMGVEPALAEGAMRLSLGWMTTKEDVIRFAEACERVVGTLYKRKASAA</sequence>
<comment type="similarity">
    <text evidence="3">Belongs to the class-V pyridoxal-phosphate-dependent aminotransferase family. NifS/IscS subfamily.</text>
</comment>
<dbReference type="SUPFAM" id="SSF53383">
    <property type="entry name" value="PLP-dependent transferases"/>
    <property type="match status" value="1"/>
</dbReference>
<feature type="coiled-coil region" evidence="13">
    <location>
        <begin position="255"/>
        <end position="282"/>
    </location>
</feature>
<keyword evidence="8" id="KW-0663">Pyridoxal phosphate</keyword>
<dbReference type="EC" id="2.8.1.7" evidence="4"/>
<evidence type="ECO:0000256" key="8">
    <source>
        <dbReference type="ARBA" id="ARBA00022898"/>
    </source>
</evidence>
<evidence type="ECO:0000256" key="11">
    <source>
        <dbReference type="ARBA" id="ARBA00050776"/>
    </source>
</evidence>
<keyword evidence="16" id="KW-1185">Reference proteome</keyword>
<dbReference type="PROSITE" id="PS00595">
    <property type="entry name" value="AA_TRANSFER_CLASS_5"/>
    <property type="match status" value="1"/>
</dbReference>
<keyword evidence="13" id="KW-0175">Coiled coil</keyword>
<evidence type="ECO:0000256" key="6">
    <source>
        <dbReference type="ARBA" id="ARBA00022679"/>
    </source>
</evidence>
<dbReference type="InterPro" id="IPR020578">
    <property type="entry name" value="Aminotrans_V_PyrdxlP_BS"/>
</dbReference>
<evidence type="ECO:0000256" key="5">
    <source>
        <dbReference type="ARBA" id="ARBA00013558"/>
    </source>
</evidence>
<evidence type="ECO:0000256" key="1">
    <source>
        <dbReference type="ARBA" id="ARBA00001933"/>
    </source>
</evidence>
<dbReference type="InterPro" id="IPR016454">
    <property type="entry name" value="Cysteine_dSase"/>
</dbReference>
<dbReference type="PANTHER" id="PTHR11601">
    <property type="entry name" value="CYSTEINE DESULFURYLASE FAMILY MEMBER"/>
    <property type="match status" value="1"/>
</dbReference>
<dbReference type="RefSeq" id="WP_114185738.1">
    <property type="nucleotide sequence ID" value="NZ_BJYU01000013.1"/>
</dbReference>
<dbReference type="InterPro" id="IPR015424">
    <property type="entry name" value="PyrdxlP-dep_Trfase"/>
</dbReference>
<dbReference type="Pfam" id="PF00266">
    <property type="entry name" value="Aminotran_5"/>
    <property type="match status" value="1"/>
</dbReference>
<comment type="caution">
    <text evidence="15">The sequence shown here is derived from an EMBL/GenBank/DDBJ whole genome shotgun (WGS) entry which is preliminary data.</text>
</comment>
<reference evidence="15 16" key="1">
    <citation type="submission" date="2019-07" db="EMBL/GenBank/DDBJ databases">
        <title>Whole genome shotgun sequence of Microvirga aerophila NBRC 106136.</title>
        <authorList>
            <person name="Hosoyama A."/>
            <person name="Uohara A."/>
            <person name="Ohji S."/>
            <person name="Ichikawa N."/>
        </authorList>
    </citation>
    <scope>NUCLEOTIDE SEQUENCE [LARGE SCALE GENOMIC DNA]</scope>
    <source>
        <strain evidence="15 16">NBRC 106136</strain>
    </source>
</reference>
<keyword evidence="6" id="KW-0808">Transferase</keyword>
<dbReference type="OrthoDB" id="9808002at2"/>
<dbReference type="Proteomes" id="UP000321085">
    <property type="component" value="Unassembled WGS sequence"/>
</dbReference>
<dbReference type="GO" id="GO:0046872">
    <property type="term" value="F:metal ion binding"/>
    <property type="evidence" value="ECO:0007669"/>
    <property type="project" value="UniProtKB-KW"/>
</dbReference>
<dbReference type="AlphaFoldDB" id="A0A512BNU1"/>
<dbReference type="InterPro" id="IPR015422">
    <property type="entry name" value="PyrdxlP-dep_Trfase_small"/>
</dbReference>
<organism evidence="15 16">
    <name type="scientific">Microvirga aerophila</name>
    <dbReference type="NCBI Taxonomy" id="670291"/>
    <lineage>
        <taxon>Bacteria</taxon>
        <taxon>Pseudomonadati</taxon>
        <taxon>Pseudomonadota</taxon>
        <taxon>Alphaproteobacteria</taxon>
        <taxon>Hyphomicrobiales</taxon>
        <taxon>Methylobacteriaceae</taxon>
        <taxon>Microvirga</taxon>
    </lineage>
</organism>
<dbReference type="InterPro" id="IPR015421">
    <property type="entry name" value="PyrdxlP-dep_Trfase_major"/>
</dbReference>
<comment type="function">
    <text evidence="2">Catalyzes the removal of elemental sulfur atoms from cysteine to produce alanine. Seems to participate in the biosynthesis of the nitrogenase metalloclusters by providing the inorganic sulfur required for the Fe-S core formation.</text>
</comment>
<keyword evidence="9" id="KW-0408">Iron</keyword>
<dbReference type="GO" id="GO:0031071">
    <property type="term" value="F:cysteine desulfurase activity"/>
    <property type="evidence" value="ECO:0007669"/>
    <property type="project" value="UniProtKB-EC"/>
</dbReference>
<protein>
    <recommendedName>
        <fullName evidence="5">Cysteine desulfurase</fullName>
        <ecNumber evidence="4">2.8.1.7</ecNumber>
    </recommendedName>
</protein>
<evidence type="ECO:0000256" key="10">
    <source>
        <dbReference type="ARBA" id="ARBA00023014"/>
    </source>
</evidence>
<evidence type="ECO:0000256" key="2">
    <source>
        <dbReference type="ARBA" id="ARBA00003120"/>
    </source>
</evidence>
<keyword evidence="10" id="KW-0411">Iron-sulfur</keyword>
<evidence type="ECO:0000256" key="13">
    <source>
        <dbReference type="SAM" id="Coils"/>
    </source>
</evidence>
<comment type="catalytic activity">
    <reaction evidence="11">
        <text>(sulfur carrier)-H + L-cysteine = (sulfur carrier)-SH + L-alanine</text>
        <dbReference type="Rhea" id="RHEA:43892"/>
        <dbReference type="Rhea" id="RHEA-COMP:14737"/>
        <dbReference type="Rhea" id="RHEA-COMP:14739"/>
        <dbReference type="ChEBI" id="CHEBI:29917"/>
        <dbReference type="ChEBI" id="CHEBI:35235"/>
        <dbReference type="ChEBI" id="CHEBI:57972"/>
        <dbReference type="ChEBI" id="CHEBI:64428"/>
        <dbReference type="EC" id="2.8.1.7"/>
    </reaction>
</comment>
<dbReference type="EMBL" id="BJYU01000013">
    <property type="protein sequence ID" value="GEO13622.1"/>
    <property type="molecule type" value="Genomic_DNA"/>
</dbReference>
<dbReference type="PANTHER" id="PTHR11601:SF34">
    <property type="entry name" value="CYSTEINE DESULFURASE"/>
    <property type="match status" value="1"/>
</dbReference>
<evidence type="ECO:0000256" key="12">
    <source>
        <dbReference type="RuleBase" id="RU004504"/>
    </source>
</evidence>
<gene>
    <name evidence="15" type="primary">nifS_2</name>
    <name evidence="15" type="ORF">MAE02_13180</name>
</gene>
<name>A0A512BNU1_9HYPH</name>
<dbReference type="Gene3D" id="1.10.260.50">
    <property type="match status" value="1"/>
</dbReference>
<dbReference type="Gene3D" id="3.90.1150.10">
    <property type="entry name" value="Aspartate Aminotransferase, domain 1"/>
    <property type="match status" value="1"/>
</dbReference>
<dbReference type="InterPro" id="IPR000192">
    <property type="entry name" value="Aminotrans_V_dom"/>
</dbReference>
<proteinExistence type="inferred from homology"/>
<dbReference type="Gene3D" id="3.40.640.10">
    <property type="entry name" value="Type I PLP-dependent aspartate aminotransferase-like (Major domain)"/>
    <property type="match status" value="1"/>
</dbReference>